<dbReference type="GO" id="GO:0005634">
    <property type="term" value="C:nucleus"/>
    <property type="evidence" value="ECO:0007669"/>
    <property type="project" value="UniProtKB-SubCell"/>
</dbReference>
<feature type="domain" description="C2H2-type" evidence="10">
    <location>
        <begin position="31"/>
        <end position="59"/>
    </location>
</feature>
<reference evidence="11" key="1">
    <citation type="submission" date="2025-08" db="UniProtKB">
        <authorList>
            <consortium name="Ensembl"/>
        </authorList>
    </citation>
    <scope>IDENTIFICATION</scope>
</reference>
<feature type="compositionally biased region" description="Basic and acidic residues" evidence="9">
    <location>
        <begin position="80"/>
        <end position="93"/>
    </location>
</feature>
<dbReference type="Proteomes" id="UP000264820">
    <property type="component" value="Unplaced"/>
</dbReference>
<dbReference type="Pfam" id="PF00096">
    <property type="entry name" value="zf-C2H2"/>
    <property type="match status" value="2"/>
</dbReference>
<feature type="domain" description="C2H2-type" evidence="10">
    <location>
        <begin position="3"/>
        <end position="30"/>
    </location>
</feature>
<keyword evidence="7" id="KW-0539">Nucleus</keyword>
<dbReference type="InterPro" id="IPR050589">
    <property type="entry name" value="Ikaros_C2H2-ZF"/>
</dbReference>
<evidence type="ECO:0000256" key="2">
    <source>
        <dbReference type="ARBA" id="ARBA00022723"/>
    </source>
</evidence>
<evidence type="ECO:0000256" key="6">
    <source>
        <dbReference type="ARBA" id="ARBA00023125"/>
    </source>
</evidence>
<dbReference type="Gene3D" id="3.30.160.60">
    <property type="entry name" value="Classic Zinc Finger"/>
    <property type="match status" value="2"/>
</dbReference>
<dbReference type="InterPro" id="IPR013087">
    <property type="entry name" value="Znf_C2H2_type"/>
</dbReference>
<evidence type="ECO:0000313" key="11">
    <source>
        <dbReference type="Ensembl" id="ENSHCOP00000015666.1"/>
    </source>
</evidence>
<dbReference type="PANTHER" id="PTHR24404:SF114">
    <property type="entry name" value="KLUMPFUSS, ISOFORM B-RELATED"/>
    <property type="match status" value="1"/>
</dbReference>
<dbReference type="GO" id="GO:0006357">
    <property type="term" value="P:regulation of transcription by RNA polymerase II"/>
    <property type="evidence" value="ECO:0007669"/>
    <property type="project" value="TreeGrafter"/>
</dbReference>
<keyword evidence="4 8" id="KW-0863">Zinc-finger</keyword>
<dbReference type="PANTHER" id="PTHR24404">
    <property type="entry name" value="ZINC FINGER PROTEIN"/>
    <property type="match status" value="1"/>
</dbReference>
<evidence type="ECO:0000256" key="3">
    <source>
        <dbReference type="ARBA" id="ARBA00022737"/>
    </source>
</evidence>
<proteinExistence type="predicted"/>
<name>A0A3Q2YCU4_HIPCM</name>
<comment type="subcellular location">
    <subcellularLocation>
        <location evidence="1">Nucleus</location>
    </subcellularLocation>
</comment>
<dbReference type="GO" id="GO:0003700">
    <property type="term" value="F:DNA-binding transcription factor activity"/>
    <property type="evidence" value="ECO:0007669"/>
    <property type="project" value="TreeGrafter"/>
</dbReference>
<dbReference type="InterPro" id="IPR036236">
    <property type="entry name" value="Znf_C2H2_sf"/>
</dbReference>
<evidence type="ECO:0000256" key="9">
    <source>
        <dbReference type="SAM" id="MobiDB-lite"/>
    </source>
</evidence>
<dbReference type="AlphaFoldDB" id="A0A3Q2YCU4"/>
<keyword evidence="3" id="KW-0677">Repeat</keyword>
<reference evidence="11" key="2">
    <citation type="submission" date="2025-09" db="UniProtKB">
        <authorList>
            <consortium name="Ensembl"/>
        </authorList>
    </citation>
    <scope>IDENTIFICATION</scope>
</reference>
<evidence type="ECO:0000259" key="10">
    <source>
        <dbReference type="PROSITE" id="PS50157"/>
    </source>
</evidence>
<evidence type="ECO:0000256" key="8">
    <source>
        <dbReference type="PROSITE-ProRule" id="PRU00042"/>
    </source>
</evidence>
<protein>
    <submittedName>
        <fullName evidence="11">Zinc finger protein 708-like</fullName>
    </submittedName>
</protein>
<sequence length="112" mass="12425">MTQLCSKCGEGFSGTWALKTHMLVHGVEKPFMCDLCGKTFFYNCQLQKHQLVVHGNKEHAKAGGAFSCKTCAKSFSSKHRCGDELKSSRESGSKRKKEKSAAFPWSDGFVNE</sequence>
<keyword evidence="6" id="KW-0238">DNA-binding</keyword>
<evidence type="ECO:0000313" key="12">
    <source>
        <dbReference type="Proteomes" id="UP000264820"/>
    </source>
</evidence>
<evidence type="ECO:0000256" key="5">
    <source>
        <dbReference type="ARBA" id="ARBA00022833"/>
    </source>
</evidence>
<evidence type="ECO:0000256" key="7">
    <source>
        <dbReference type="ARBA" id="ARBA00023242"/>
    </source>
</evidence>
<dbReference type="GeneTree" id="ENSGT00940000167283"/>
<feature type="region of interest" description="Disordered" evidence="9">
    <location>
        <begin position="75"/>
        <end position="112"/>
    </location>
</feature>
<evidence type="ECO:0000256" key="4">
    <source>
        <dbReference type="ARBA" id="ARBA00022771"/>
    </source>
</evidence>
<keyword evidence="2" id="KW-0479">Metal-binding</keyword>
<keyword evidence="5" id="KW-0862">Zinc</keyword>
<dbReference type="GO" id="GO:0000978">
    <property type="term" value="F:RNA polymerase II cis-regulatory region sequence-specific DNA binding"/>
    <property type="evidence" value="ECO:0007669"/>
    <property type="project" value="TreeGrafter"/>
</dbReference>
<dbReference type="SMART" id="SM00355">
    <property type="entry name" value="ZnF_C2H2"/>
    <property type="match status" value="2"/>
</dbReference>
<organism evidence="11 12">
    <name type="scientific">Hippocampus comes</name>
    <name type="common">Tiger tail seahorse</name>
    <dbReference type="NCBI Taxonomy" id="109280"/>
    <lineage>
        <taxon>Eukaryota</taxon>
        <taxon>Metazoa</taxon>
        <taxon>Chordata</taxon>
        <taxon>Craniata</taxon>
        <taxon>Vertebrata</taxon>
        <taxon>Euteleostomi</taxon>
        <taxon>Actinopterygii</taxon>
        <taxon>Neopterygii</taxon>
        <taxon>Teleostei</taxon>
        <taxon>Neoteleostei</taxon>
        <taxon>Acanthomorphata</taxon>
        <taxon>Syngnathiaria</taxon>
        <taxon>Syngnathiformes</taxon>
        <taxon>Syngnathoidei</taxon>
        <taxon>Syngnathidae</taxon>
        <taxon>Hippocampus</taxon>
    </lineage>
</organism>
<keyword evidence="12" id="KW-1185">Reference proteome</keyword>
<dbReference type="SUPFAM" id="SSF57667">
    <property type="entry name" value="beta-beta-alpha zinc fingers"/>
    <property type="match status" value="1"/>
</dbReference>
<accession>A0A3Q2YCU4</accession>
<dbReference type="Ensembl" id="ENSHCOT00000023653.1">
    <property type="protein sequence ID" value="ENSHCOP00000015666.1"/>
    <property type="gene ID" value="ENSHCOG00000000511.1"/>
</dbReference>
<dbReference type="FunFam" id="3.30.160.60:FF:000671">
    <property type="entry name" value="Zinc finger protein 26"/>
    <property type="match status" value="1"/>
</dbReference>
<evidence type="ECO:0000256" key="1">
    <source>
        <dbReference type="ARBA" id="ARBA00004123"/>
    </source>
</evidence>
<dbReference type="PROSITE" id="PS50157">
    <property type="entry name" value="ZINC_FINGER_C2H2_2"/>
    <property type="match status" value="2"/>
</dbReference>
<dbReference type="GO" id="GO:0008270">
    <property type="term" value="F:zinc ion binding"/>
    <property type="evidence" value="ECO:0007669"/>
    <property type="project" value="UniProtKB-KW"/>
</dbReference>
<dbReference type="PROSITE" id="PS00028">
    <property type="entry name" value="ZINC_FINGER_C2H2_1"/>
    <property type="match status" value="2"/>
</dbReference>